<dbReference type="SUPFAM" id="SSF52151">
    <property type="entry name" value="FabD/lysophospholipase-like"/>
    <property type="match status" value="1"/>
</dbReference>
<name>A0A2S9K5F8_9BURK</name>
<dbReference type="InterPro" id="IPR021095">
    <property type="entry name" value="DUF3734"/>
</dbReference>
<dbReference type="PANTHER" id="PTHR43557">
    <property type="entry name" value="APOPTOSIS-INDUCING FACTOR 1"/>
    <property type="match status" value="1"/>
</dbReference>
<protein>
    <submittedName>
        <fullName evidence="8">Pyridine nucleotide-disulfide oxidoreductase</fullName>
    </submittedName>
</protein>
<dbReference type="GO" id="GO:0016651">
    <property type="term" value="F:oxidoreductase activity, acting on NAD(P)H"/>
    <property type="evidence" value="ECO:0007669"/>
    <property type="project" value="TreeGrafter"/>
</dbReference>
<dbReference type="RefSeq" id="WP_105748170.1">
    <property type="nucleotide sequence ID" value="NZ_PVLQ01000027.1"/>
</dbReference>
<comment type="cofactor">
    <cofactor evidence="1">
        <name>FAD</name>
        <dbReference type="ChEBI" id="CHEBI:57692"/>
    </cofactor>
</comment>
<dbReference type="InterPro" id="IPR023753">
    <property type="entry name" value="FAD/NAD-binding_dom"/>
</dbReference>
<dbReference type="SUPFAM" id="SSF55424">
    <property type="entry name" value="FAD/NAD-linked reductases, dimerisation (C-terminal) domain"/>
    <property type="match status" value="1"/>
</dbReference>
<evidence type="ECO:0000313" key="9">
    <source>
        <dbReference type="Proteomes" id="UP000238589"/>
    </source>
</evidence>
<dbReference type="OrthoDB" id="9770965at2"/>
<dbReference type="Pfam" id="PF01734">
    <property type="entry name" value="Patatin"/>
    <property type="match status" value="1"/>
</dbReference>
<keyword evidence="9" id="KW-1185">Reference proteome</keyword>
<sequence>MKCYDHVIVGGGVAAASAAQTLRAEGGRGSILLLAAEPQLPYHRGSLSKSFLSSESPESARWVMDAAGYERLGIEVRIGAAVSSVQPAQRRLCVETGEEIGYGQLLLATGASAQRLEIPGAALAGVHVLHTLADAQALRAGALQARRAVVVGGSFVGLEVAAALRQRGLPVTLIEQGALLESLALPEFSAHLLATLEQQGVEVLLGDEPLRFHGRAAVEGVTTRGGLRLDCDLVLLGVGVRPNTGFLRGSGIRFDQDGIRVDRFLQTDWPGIYAAGDACSFHDTVFDCQRHLEHWDNAFKQGRHAARNMLGRRAPYCEVSYFYSHVFELSFNLLGRIEPGQERIERGSLESGSYAAIFLQDDVPRGLFSLGRPADETRMMEALIKHRVNLRSSKPRLSDPGFALDQIPNQTVYILQGGGAFGAFECGAIQALQERGIRPDIVAGVSIGAINSAIIAGNPDDAAQQLQAFWRELGTLSPELADEGLRRLLAGGQVALLGVPQFFQPGWLKPFWSVDASASCWTSLYDLSPARRLLEKYVDFERLKSSPVRLIVSAVDVETSELVVFDSYVDALSADHVLASGSLPPAFPWTTIEGRHFWDGGIVSNSPLEQVIERCGAAGKRVYIVDLYPGKARALPGNLAEVMARREEILFAERIRNDLRTETLVHDFQQLVRELLAELAPEQAHRIRHQPNFIQLMGQQAPLQITRIVRESLPGEPAASGYDFSDKTLAGLIEAGYRMALRALDGPPEPAGPPR</sequence>
<accession>A0A2S9K5F8</accession>
<dbReference type="InterPro" id="IPR036188">
    <property type="entry name" value="FAD/NAD-bd_sf"/>
</dbReference>
<keyword evidence="6" id="KW-0442">Lipid degradation</keyword>
<dbReference type="PRINTS" id="PR00368">
    <property type="entry name" value="FADPNR"/>
</dbReference>
<evidence type="ECO:0000256" key="3">
    <source>
        <dbReference type="ARBA" id="ARBA00022827"/>
    </source>
</evidence>
<dbReference type="GO" id="GO:0016787">
    <property type="term" value="F:hydrolase activity"/>
    <property type="evidence" value="ECO:0007669"/>
    <property type="project" value="UniProtKB-UniRule"/>
</dbReference>
<dbReference type="GO" id="GO:0016042">
    <property type="term" value="P:lipid catabolic process"/>
    <property type="evidence" value="ECO:0007669"/>
    <property type="project" value="UniProtKB-UniRule"/>
</dbReference>
<dbReference type="InterPro" id="IPR002641">
    <property type="entry name" value="PNPLA_dom"/>
</dbReference>
<dbReference type="InterPro" id="IPR016035">
    <property type="entry name" value="Acyl_Trfase/lysoPLipase"/>
</dbReference>
<feature type="active site" description="Nucleophile" evidence="6">
    <location>
        <position position="446"/>
    </location>
</feature>
<dbReference type="EMBL" id="PVLQ01000027">
    <property type="protein sequence ID" value="PRD65644.1"/>
    <property type="molecule type" value="Genomic_DNA"/>
</dbReference>
<dbReference type="Gene3D" id="3.40.1090.10">
    <property type="entry name" value="Cytosolic phospholipase A2 catalytic domain"/>
    <property type="match status" value="2"/>
</dbReference>
<keyword evidence="6" id="KW-0378">Hydrolase</keyword>
<evidence type="ECO:0000259" key="7">
    <source>
        <dbReference type="PROSITE" id="PS51635"/>
    </source>
</evidence>
<feature type="domain" description="PNPLA" evidence="7">
    <location>
        <begin position="413"/>
        <end position="612"/>
    </location>
</feature>
<gene>
    <name evidence="8" type="ORF">C6P64_08740</name>
</gene>
<dbReference type="Pfam" id="PF12536">
    <property type="entry name" value="DUF3734"/>
    <property type="match status" value="1"/>
</dbReference>
<dbReference type="AlphaFoldDB" id="A0A2S9K5F8"/>
<keyword evidence="5 6" id="KW-0443">Lipid metabolism</keyword>
<keyword evidence="4" id="KW-0560">Oxidoreductase</keyword>
<feature type="active site" description="Proton acceptor" evidence="6">
    <location>
        <position position="599"/>
    </location>
</feature>
<evidence type="ECO:0000256" key="6">
    <source>
        <dbReference type="PROSITE-ProRule" id="PRU01161"/>
    </source>
</evidence>
<dbReference type="PROSITE" id="PS51635">
    <property type="entry name" value="PNPLA"/>
    <property type="match status" value="1"/>
</dbReference>
<dbReference type="PRINTS" id="PR00411">
    <property type="entry name" value="PNDRDTASEI"/>
</dbReference>
<evidence type="ECO:0000256" key="4">
    <source>
        <dbReference type="ARBA" id="ARBA00023002"/>
    </source>
</evidence>
<dbReference type="SUPFAM" id="SSF51905">
    <property type="entry name" value="FAD/NAD(P)-binding domain"/>
    <property type="match status" value="1"/>
</dbReference>
<proteinExistence type="predicted"/>
<dbReference type="Proteomes" id="UP000238589">
    <property type="component" value="Unassembled WGS sequence"/>
</dbReference>
<dbReference type="GO" id="GO:0005737">
    <property type="term" value="C:cytoplasm"/>
    <property type="evidence" value="ECO:0007669"/>
    <property type="project" value="TreeGrafter"/>
</dbReference>
<dbReference type="CDD" id="cd07209">
    <property type="entry name" value="Pat_hypo_Ecoli_Z1214_like"/>
    <property type="match status" value="1"/>
</dbReference>
<feature type="short sequence motif" description="GXGXXG" evidence="6">
    <location>
        <begin position="417"/>
        <end position="422"/>
    </location>
</feature>
<feature type="short sequence motif" description="DGA/G" evidence="6">
    <location>
        <begin position="599"/>
        <end position="601"/>
    </location>
</feature>
<dbReference type="Gene3D" id="3.50.50.60">
    <property type="entry name" value="FAD/NAD(P)-binding domain"/>
    <property type="match status" value="2"/>
</dbReference>
<evidence type="ECO:0000256" key="2">
    <source>
        <dbReference type="ARBA" id="ARBA00022630"/>
    </source>
</evidence>
<dbReference type="InterPro" id="IPR016156">
    <property type="entry name" value="FAD/NAD-linked_Rdtase_dimer_sf"/>
</dbReference>
<comment type="caution">
    <text evidence="8">The sequence shown here is derived from an EMBL/GenBank/DDBJ whole genome shotgun (WGS) entry which is preliminary data.</text>
</comment>
<evidence type="ECO:0000256" key="5">
    <source>
        <dbReference type="ARBA" id="ARBA00023098"/>
    </source>
</evidence>
<keyword evidence="3" id="KW-0274">FAD</keyword>
<dbReference type="PANTHER" id="PTHR43557:SF2">
    <property type="entry name" value="RIESKE DOMAIN-CONTAINING PROTEIN-RELATED"/>
    <property type="match status" value="1"/>
</dbReference>
<evidence type="ECO:0000256" key="1">
    <source>
        <dbReference type="ARBA" id="ARBA00001974"/>
    </source>
</evidence>
<dbReference type="Gene3D" id="3.30.390.30">
    <property type="match status" value="1"/>
</dbReference>
<organism evidence="8 9">
    <name type="scientific">Malikia granosa</name>
    <dbReference type="NCBI Taxonomy" id="263067"/>
    <lineage>
        <taxon>Bacteria</taxon>
        <taxon>Pseudomonadati</taxon>
        <taxon>Pseudomonadota</taxon>
        <taxon>Betaproteobacteria</taxon>
        <taxon>Burkholderiales</taxon>
        <taxon>Comamonadaceae</taxon>
        <taxon>Malikia</taxon>
    </lineage>
</organism>
<reference evidence="8 9" key="1">
    <citation type="submission" date="2018-03" db="EMBL/GenBank/DDBJ databases">
        <title>Comparative genomics illustrates the genes involved in a hyperalkaliphilic mechanisms of Serpentinomonas isolated from highly-alkaline calcium-rich serpentinized springs.</title>
        <authorList>
            <person name="Suzuki S."/>
            <person name="Ishii S."/>
            <person name="Walworth N."/>
            <person name="Bird L."/>
            <person name="Kuenen J.G."/>
            <person name="Nealson K.H."/>
        </authorList>
    </citation>
    <scope>NUCLEOTIDE SEQUENCE [LARGE SCALE GENOMIC DNA]</scope>
    <source>
        <strain evidence="8 9">P1</strain>
    </source>
</reference>
<feature type="short sequence motif" description="GXSXG" evidence="6">
    <location>
        <begin position="444"/>
        <end position="448"/>
    </location>
</feature>
<dbReference type="Pfam" id="PF07992">
    <property type="entry name" value="Pyr_redox_2"/>
    <property type="match status" value="1"/>
</dbReference>
<evidence type="ECO:0000313" key="8">
    <source>
        <dbReference type="EMBL" id="PRD65644.1"/>
    </source>
</evidence>
<dbReference type="InterPro" id="IPR050446">
    <property type="entry name" value="FAD-oxidoreductase/Apoptosis"/>
</dbReference>
<keyword evidence="2" id="KW-0285">Flavoprotein</keyword>